<dbReference type="EMBL" id="ABEU02000016">
    <property type="protein sequence ID" value="PNR37595.1"/>
    <property type="molecule type" value="Genomic_DNA"/>
</dbReference>
<accession>A0A2K1J7T1</accession>
<evidence type="ECO:0000313" key="2">
    <source>
        <dbReference type="EnsemblPlants" id="Pp3c16_9100V3.1"/>
    </source>
</evidence>
<protein>
    <submittedName>
        <fullName evidence="1 2">Uncharacterized protein</fullName>
    </submittedName>
</protein>
<dbReference type="AlphaFoldDB" id="A0A2K1J7T1"/>
<organism evidence="1">
    <name type="scientific">Physcomitrium patens</name>
    <name type="common">Spreading-leaved earth moss</name>
    <name type="synonym">Physcomitrella patens</name>
    <dbReference type="NCBI Taxonomy" id="3218"/>
    <lineage>
        <taxon>Eukaryota</taxon>
        <taxon>Viridiplantae</taxon>
        <taxon>Streptophyta</taxon>
        <taxon>Embryophyta</taxon>
        <taxon>Bryophyta</taxon>
        <taxon>Bryophytina</taxon>
        <taxon>Bryopsida</taxon>
        <taxon>Funariidae</taxon>
        <taxon>Funariales</taxon>
        <taxon>Funariaceae</taxon>
        <taxon>Physcomitrium</taxon>
    </lineage>
</organism>
<sequence length="68" mass="7933">MTLILKVLYNTTGGKLHRNKLMDWLPGQEPAITWVSSLADRVLVFHYLVRGRVLIKAWKDNERNQRDG</sequence>
<evidence type="ECO:0000313" key="3">
    <source>
        <dbReference type="Proteomes" id="UP000006727"/>
    </source>
</evidence>
<name>A0A2K1J7T1_PHYPA</name>
<dbReference type="PaxDb" id="3218-PP1S375_2V6.1"/>
<keyword evidence="3" id="KW-1185">Reference proteome</keyword>
<reference evidence="1 3" key="1">
    <citation type="journal article" date="2008" name="Science">
        <title>The Physcomitrella genome reveals evolutionary insights into the conquest of land by plants.</title>
        <authorList>
            <person name="Rensing S."/>
            <person name="Lang D."/>
            <person name="Zimmer A."/>
            <person name="Terry A."/>
            <person name="Salamov A."/>
            <person name="Shapiro H."/>
            <person name="Nishiyama T."/>
            <person name="Perroud P.-F."/>
            <person name="Lindquist E."/>
            <person name="Kamisugi Y."/>
            <person name="Tanahashi T."/>
            <person name="Sakakibara K."/>
            <person name="Fujita T."/>
            <person name="Oishi K."/>
            <person name="Shin-I T."/>
            <person name="Kuroki Y."/>
            <person name="Toyoda A."/>
            <person name="Suzuki Y."/>
            <person name="Hashimoto A."/>
            <person name="Yamaguchi K."/>
            <person name="Sugano A."/>
            <person name="Kohara Y."/>
            <person name="Fujiyama A."/>
            <person name="Anterola A."/>
            <person name="Aoki S."/>
            <person name="Ashton N."/>
            <person name="Barbazuk W.B."/>
            <person name="Barker E."/>
            <person name="Bennetzen J."/>
            <person name="Bezanilla M."/>
            <person name="Blankenship R."/>
            <person name="Cho S.H."/>
            <person name="Dutcher S."/>
            <person name="Estelle M."/>
            <person name="Fawcett J.A."/>
            <person name="Gundlach H."/>
            <person name="Hanada K."/>
            <person name="Heyl A."/>
            <person name="Hicks K.A."/>
            <person name="Hugh J."/>
            <person name="Lohr M."/>
            <person name="Mayer K."/>
            <person name="Melkozernov A."/>
            <person name="Murata T."/>
            <person name="Nelson D."/>
            <person name="Pils B."/>
            <person name="Prigge M."/>
            <person name="Reiss B."/>
            <person name="Renner T."/>
            <person name="Rombauts S."/>
            <person name="Rushton P."/>
            <person name="Sanderfoot A."/>
            <person name="Schween G."/>
            <person name="Shiu S.-H."/>
            <person name="Stueber K."/>
            <person name="Theodoulou F.L."/>
            <person name="Tu H."/>
            <person name="Van de Peer Y."/>
            <person name="Verrier P.J."/>
            <person name="Waters E."/>
            <person name="Wood A."/>
            <person name="Yang L."/>
            <person name="Cove D."/>
            <person name="Cuming A."/>
            <person name="Hasebe M."/>
            <person name="Lucas S."/>
            <person name="Mishler D.B."/>
            <person name="Reski R."/>
            <person name="Grigoriev I."/>
            <person name="Quatrano R.S."/>
            <person name="Boore J.L."/>
        </authorList>
    </citation>
    <scope>NUCLEOTIDE SEQUENCE [LARGE SCALE GENOMIC DNA]</scope>
    <source>
        <strain evidence="2 3">cv. Gransden 2004</strain>
    </source>
</reference>
<evidence type="ECO:0000313" key="1">
    <source>
        <dbReference type="EMBL" id="PNR37595.1"/>
    </source>
</evidence>
<dbReference type="EnsemblPlants" id="Pp3c16_9100V3.1">
    <property type="protein sequence ID" value="Pp3c16_9100V3.1"/>
    <property type="gene ID" value="Pp3c16_9100"/>
</dbReference>
<gene>
    <name evidence="1" type="ORF">PHYPA_020704</name>
</gene>
<dbReference type="Gramene" id="Pp3c16_9100V3.1">
    <property type="protein sequence ID" value="Pp3c16_9100V3.1"/>
    <property type="gene ID" value="Pp3c16_9100"/>
</dbReference>
<dbReference type="InParanoid" id="A0A2K1J7T1"/>
<reference evidence="2" key="3">
    <citation type="submission" date="2020-12" db="UniProtKB">
        <authorList>
            <consortium name="EnsemblPlants"/>
        </authorList>
    </citation>
    <scope>IDENTIFICATION</scope>
</reference>
<dbReference type="Proteomes" id="UP000006727">
    <property type="component" value="Chromosome 16"/>
</dbReference>
<reference evidence="1 3" key="2">
    <citation type="journal article" date="2018" name="Plant J.">
        <title>The Physcomitrella patens chromosome-scale assembly reveals moss genome structure and evolution.</title>
        <authorList>
            <person name="Lang D."/>
            <person name="Ullrich K.K."/>
            <person name="Murat F."/>
            <person name="Fuchs J."/>
            <person name="Jenkins J."/>
            <person name="Haas F.B."/>
            <person name="Piednoel M."/>
            <person name="Gundlach H."/>
            <person name="Van Bel M."/>
            <person name="Meyberg R."/>
            <person name="Vives C."/>
            <person name="Morata J."/>
            <person name="Symeonidi A."/>
            <person name="Hiss M."/>
            <person name="Muchero W."/>
            <person name="Kamisugi Y."/>
            <person name="Saleh O."/>
            <person name="Blanc G."/>
            <person name="Decker E.L."/>
            <person name="van Gessel N."/>
            <person name="Grimwood J."/>
            <person name="Hayes R.D."/>
            <person name="Graham S.W."/>
            <person name="Gunter L.E."/>
            <person name="McDaniel S.F."/>
            <person name="Hoernstein S.N.W."/>
            <person name="Larsson A."/>
            <person name="Li F.W."/>
            <person name="Perroud P.F."/>
            <person name="Phillips J."/>
            <person name="Ranjan P."/>
            <person name="Rokshar D.S."/>
            <person name="Rothfels C.J."/>
            <person name="Schneider L."/>
            <person name="Shu S."/>
            <person name="Stevenson D.W."/>
            <person name="Thummler F."/>
            <person name="Tillich M."/>
            <person name="Villarreal Aguilar J.C."/>
            <person name="Widiez T."/>
            <person name="Wong G.K."/>
            <person name="Wymore A."/>
            <person name="Zhang Y."/>
            <person name="Zimmer A.D."/>
            <person name="Quatrano R.S."/>
            <person name="Mayer K.F.X."/>
            <person name="Goodstein D."/>
            <person name="Casacuberta J.M."/>
            <person name="Vandepoele K."/>
            <person name="Reski R."/>
            <person name="Cuming A.C."/>
            <person name="Tuskan G.A."/>
            <person name="Maumus F."/>
            <person name="Salse J."/>
            <person name="Schmutz J."/>
            <person name="Rensing S.A."/>
        </authorList>
    </citation>
    <scope>NUCLEOTIDE SEQUENCE [LARGE SCALE GENOMIC DNA]</scope>
    <source>
        <strain evidence="2 3">cv. Gransden 2004</strain>
    </source>
</reference>
<proteinExistence type="predicted"/>